<protein>
    <recommendedName>
        <fullName evidence="4">Lipoprotein</fullName>
    </recommendedName>
</protein>
<keyword evidence="1" id="KW-0732">Signal</keyword>
<feature type="signal peptide" evidence="1">
    <location>
        <begin position="1"/>
        <end position="20"/>
    </location>
</feature>
<dbReference type="AlphaFoldDB" id="A0A9D1EY13"/>
<dbReference type="Proteomes" id="UP000823928">
    <property type="component" value="Unassembled WGS sequence"/>
</dbReference>
<evidence type="ECO:0000313" key="3">
    <source>
        <dbReference type="Proteomes" id="UP000823928"/>
    </source>
</evidence>
<evidence type="ECO:0008006" key="4">
    <source>
        <dbReference type="Google" id="ProtNLM"/>
    </source>
</evidence>
<gene>
    <name evidence="2" type="ORF">IAC10_03060</name>
</gene>
<accession>A0A9D1EY13</accession>
<reference evidence="2" key="2">
    <citation type="journal article" date="2021" name="PeerJ">
        <title>Extensive microbial diversity within the chicken gut microbiome revealed by metagenomics and culture.</title>
        <authorList>
            <person name="Gilroy R."/>
            <person name="Ravi A."/>
            <person name="Getino M."/>
            <person name="Pursley I."/>
            <person name="Horton D.L."/>
            <person name="Alikhan N.F."/>
            <person name="Baker D."/>
            <person name="Gharbi K."/>
            <person name="Hall N."/>
            <person name="Watson M."/>
            <person name="Adriaenssens E.M."/>
            <person name="Foster-Nyarko E."/>
            <person name="Jarju S."/>
            <person name="Secka A."/>
            <person name="Antonio M."/>
            <person name="Oren A."/>
            <person name="Chaudhuri R.R."/>
            <person name="La Ragione R."/>
            <person name="Hildebrand F."/>
            <person name="Pallen M.J."/>
        </authorList>
    </citation>
    <scope>NUCLEOTIDE SEQUENCE</scope>
    <source>
        <strain evidence="2">6276</strain>
    </source>
</reference>
<feature type="chain" id="PRO_5039652576" description="Lipoprotein" evidence="1">
    <location>
        <begin position="21"/>
        <end position="291"/>
    </location>
</feature>
<organism evidence="2 3">
    <name type="scientific">Candidatus Scatousia excrementigallinarum</name>
    <dbReference type="NCBI Taxonomy" id="2840935"/>
    <lineage>
        <taxon>Bacteria</taxon>
        <taxon>Candidatus Scatousia</taxon>
    </lineage>
</organism>
<dbReference type="EMBL" id="DVIU01000063">
    <property type="protein sequence ID" value="HIS35595.1"/>
    <property type="molecule type" value="Genomic_DNA"/>
</dbReference>
<comment type="caution">
    <text evidence="2">The sequence shown here is derived from an EMBL/GenBank/DDBJ whole genome shotgun (WGS) entry which is preliminary data.</text>
</comment>
<proteinExistence type="predicted"/>
<reference evidence="2" key="1">
    <citation type="submission" date="2020-10" db="EMBL/GenBank/DDBJ databases">
        <authorList>
            <person name="Gilroy R."/>
        </authorList>
    </citation>
    <scope>NUCLEOTIDE SEQUENCE</scope>
    <source>
        <strain evidence="2">6276</strain>
    </source>
</reference>
<evidence type="ECO:0000313" key="2">
    <source>
        <dbReference type="EMBL" id="HIS35595.1"/>
    </source>
</evidence>
<sequence>MKKFLITLGIITLTAASAYAGCEEDFMCPSQTQLSGSFSRGLSTITGTNFLASKTAQSILKSQIKKEARGDFDVKLKSYSLSDLKAGRFKSLEITGKNIIADDVYLSLLKLKTLCDYNYIVYDKKNKTATFKEDFGMAFATSITEDDLNNTMNANGYKELIDEINSLGKSYKLFNITQSKAKLRNNQFLYVFQVAFPFINTKQNIVVSSDVNVSNGKLYLSHTRVINDFISVDLGKVSDMLNYLNPLSFSLSILENKDATLTVKDAVIKDNRIDIDGTIIVLKDVVTECKE</sequence>
<name>A0A9D1EY13_9BACT</name>
<evidence type="ECO:0000256" key="1">
    <source>
        <dbReference type="SAM" id="SignalP"/>
    </source>
</evidence>